<dbReference type="InterPro" id="IPR003838">
    <property type="entry name" value="ABC3_permease_C"/>
</dbReference>
<evidence type="ECO:0000256" key="6">
    <source>
        <dbReference type="ARBA" id="ARBA00022989"/>
    </source>
</evidence>
<dbReference type="Proteomes" id="UP000231203">
    <property type="component" value="Unassembled WGS sequence"/>
</dbReference>
<comment type="similarity">
    <text evidence="2">Belongs to the ABC-4 integral membrane protein family. LolC/E subfamily.</text>
</comment>
<dbReference type="EMBL" id="PDTI01000033">
    <property type="protein sequence ID" value="PIE62705.1"/>
    <property type="molecule type" value="Genomic_DNA"/>
</dbReference>
<evidence type="ECO:0000313" key="11">
    <source>
        <dbReference type="EMBL" id="PIE62705.1"/>
    </source>
</evidence>
<gene>
    <name evidence="11" type="ORF">CSA25_03955</name>
</gene>
<feature type="transmembrane region" description="Helical" evidence="8">
    <location>
        <begin position="370"/>
        <end position="392"/>
    </location>
</feature>
<comment type="subcellular location">
    <subcellularLocation>
        <location evidence="1">Cell membrane</location>
        <topology evidence="1">Multi-pass membrane protein</topology>
    </subcellularLocation>
</comment>
<keyword evidence="4" id="KW-1003">Cell membrane</keyword>
<feature type="transmembrane region" description="Helical" evidence="8">
    <location>
        <begin position="21"/>
        <end position="48"/>
    </location>
</feature>
<accession>A0A2G6MRR4</accession>
<keyword evidence="5 8" id="KW-0812">Transmembrane</keyword>
<sequence>MSVGAELFIAGKYLRAKRKEGFISLITLLSVAGVILGVMALVVVIAVMSGSETEFRNRILGLEPHILAMNYSGHFTPDPDMENEIRQTPGVTAVSPILFGQAMIRTSSSFSGIILRGIEPEKGATLIKGYTTQDIEKALKQRTTTKGLPGIILGKSLAHAVGVTKGDRVILMSASGIISPMGQIPSMKQFVVAGTFKSGMSEYDSSLAYARLDQVQALVSAKGKVSAFGIWTDEIFNVKRLSQNQLGFIKYPYYLRNWMDINHSLFSALKLEKTAMFVILTLIILVAAFNIASALIMMVMEKNRDIAVLKAMGAQNAMIRHIFIIQGMIIGIIGTGIGTTFGVGICYILKRYEFIKLPEAYPFATLPVQLDYSDVFLTAASALLICFLSTLYPSYKASRMNPVEAIRYG</sequence>
<evidence type="ECO:0000313" key="12">
    <source>
        <dbReference type="Proteomes" id="UP000231203"/>
    </source>
</evidence>
<keyword evidence="11" id="KW-0449">Lipoprotein</keyword>
<evidence type="ECO:0000256" key="8">
    <source>
        <dbReference type="SAM" id="Phobius"/>
    </source>
</evidence>
<feature type="domain" description="MacB-like periplasmic core" evidence="10">
    <location>
        <begin position="27"/>
        <end position="217"/>
    </location>
</feature>
<evidence type="ECO:0000259" key="9">
    <source>
        <dbReference type="Pfam" id="PF02687"/>
    </source>
</evidence>
<feature type="domain" description="ABC3 transporter permease C-terminal" evidence="9">
    <location>
        <begin position="278"/>
        <end position="402"/>
    </location>
</feature>
<dbReference type="NCBIfam" id="TIGR02212">
    <property type="entry name" value="lolCE"/>
    <property type="match status" value="1"/>
</dbReference>
<dbReference type="GO" id="GO:0098797">
    <property type="term" value="C:plasma membrane protein complex"/>
    <property type="evidence" value="ECO:0007669"/>
    <property type="project" value="TreeGrafter"/>
</dbReference>
<dbReference type="Pfam" id="PF02687">
    <property type="entry name" value="FtsX"/>
    <property type="match status" value="1"/>
</dbReference>
<evidence type="ECO:0000256" key="4">
    <source>
        <dbReference type="ARBA" id="ARBA00022475"/>
    </source>
</evidence>
<dbReference type="GO" id="GO:0044874">
    <property type="term" value="P:lipoprotein localization to outer membrane"/>
    <property type="evidence" value="ECO:0007669"/>
    <property type="project" value="TreeGrafter"/>
</dbReference>
<evidence type="ECO:0000256" key="3">
    <source>
        <dbReference type="ARBA" id="ARBA00022448"/>
    </source>
</evidence>
<dbReference type="GO" id="GO:0042953">
    <property type="term" value="P:lipoprotein transport"/>
    <property type="evidence" value="ECO:0007669"/>
    <property type="project" value="InterPro"/>
</dbReference>
<feature type="transmembrane region" description="Helical" evidence="8">
    <location>
        <begin position="321"/>
        <end position="350"/>
    </location>
</feature>
<feature type="transmembrane region" description="Helical" evidence="8">
    <location>
        <begin position="275"/>
        <end position="300"/>
    </location>
</feature>
<keyword evidence="3" id="KW-0813">Transport</keyword>
<proteinExistence type="inferred from homology"/>
<evidence type="ECO:0000256" key="2">
    <source>
        <dbReference type="ARBA" id="ARBA00005236"/>
    </source>
</evidence>
<organism evidence="11 12">
    <name type="scientific">Desulfobacter postgatei</name>
    <dbReference type="NCBI Taxonomy" id="2293"/>
    <lineage>
        <taxon>Bacteria</taxon>
        <taxon>Pseudomonadati</taxon>
        <taxon>Thermodesulfobacteriota</taxon>
        <taxon>Desulfobacteria</taxon>
        <taxon>Desulfobacterales</taxon>
        <taxon>Desulfobacteraceae</taxon>
        <taxon>Desulfobacter</taxon>
    </lineage>
</organism>
<dbReference type="PANTHER" id="PTHR30489">
    <property type="entry name" value="LIPOPROTEIN-RELEASING SYSTEM TRANSMEMBRANE PROTEIN LOLE"/>
    <property type="match status" value="1"/>
</dbReference>
<keyword evidence="7 8" id="KW-0472">Membrane</keyword>
<dbReference type="PANTHER" id="PTHR30489:SF0">
    <property type="entry name" value="LIPOPROTEIN-RELEASING SYSTEM TRANSMEMBRANE PROTEIN LOLE"/>
    <property type="match status" value="1"/>
</dbReference>
<dbReference type="AlphaFoldDB" id="A0A2G6MRR4"/>
<evidence type="ECO:0000256" key="5">
    <source>
        <dbReference type="ARBA" id="ARBA00022692"/>
    </source>
</evidence>
<comment type="caution">
    <text evidence="11">The sequence shown here is derived from an EMBL/GenBank/DDBJ whole genome shotgun (WGS) entry which is preliminary data.</text>
</comment>
<name>A0A2G6MRR4_9BACT</name>
<dbReference type="Pfam" id="PF12704">
    <property type="entry name" value="MacB_PCD"/>
    <property type="match status" value="1"/>
</dbReference>
<reference evidence="11 12" key="1">
    <citation type="submission" date="2017-10" db="EMBL/GenBank/DDBJ databases">
        <title>Novel microbial diversity and functional potential in the marine mammal oral microbiome.</title>
        <authorList>
            <person name="Dudek N.K."/>
            <person name="Sun C.L."/>
            <person name="Burstein D."/>
            <person name="Kantor R.S."/>
            <person name="Aliaga Goltsman D.S."/>
            <person name="Bik E.M."/>
            <person name="Thomas B.C."/>
            <person name="Banfield J.F."/>
            <person name="Relman D.A."/>
        </authorList>
    </citation>
    <scope>NUCLEOTIDE SEQUENCE [LARGE SCALE GENOMIC DNA]</scope>
    <source>
        <strain evidence="11">DOLJORAL78_47_202</strain>
    </source>
</reference>
<dbReference type="InterPro" id="IPR011925">
    <property type="entry name" value="LolCE_TM"/>
</dbReference>
<dbReference type="InterPro" id="IPR051447">
    <property type="entry name" value="Lipoprotein-release_system"/>
</dbReference>
<evidence type="ECO:0000259" key="10">
    <source>
        <dbReference type="Pfam" id="PF12704"/>
    </source>
</evidence>
<evidence type="ECO:0000256" key="1">
    <source>
        <dbReference type="ARBA" id="ARBA00004651"/>
    </source>
</evidence>
<protein>
    <submittedName>
        <fullName evidence="11">Lipoprotein-releasing system transmembrane subunit LolC</fullName>
    </submittedName>
</protein>
<keyword evidence="6 8" id="KW-1133">Transmembrane helix</keyword>
<dbReference type="InterPro" id="IPR025857">
    <property type="entry name" value="MacB_PCD"/>
</dbReference>
<evidence type="ECO:0000256" key="7">
    <source>
        <dbReference type="ARBA" id="ARBA00023136"/>
    </source>
</evidence>